<dbReference type="InterPro" id="IPR018497">
    <property type="entry name" value="Peptidase_M13_C"/>
</dbReference>
<name>A0A8H7VVQ4_9FUNG</name>
<proteinExistence type="predicted"/>
<feature type="domain" description="Peptidase M13 N-terminal" evidence="9">
    <location>
        <begin position="40"/>
        <end position="496"/>
    </location>
</feature>
<dbReference type="GO" id="GO:0016485">
    <property type="term" value="P:protein processing"/>
    <property type="evidence" value="ECO:0007669"/>
    <property type="project" value="TreeGrafter"/>
</dbReference>
<dbReference type="InterPro" id="IPR042089">
    <property type="entry name" value="Peptidase_M13_dom_2"/>
</dbReference>
<protein>
    <recommendedName>
        <fullName evidence="12">Zincin</fullName>
    </recommendedName>
</protein>
<dbReference type="Pfam" id="PF01431">
    <property type="entry name" value="Peptidase_M13"/>
    <property type="match status" value="1"/>
</dbReference>
<evidence type="ECO:0000256" key="7">
    <source>
        <dbReference type="SAM" id="MobiDB-lite"/>
    </source>
</evidence>
<dbReference type="PROSITE" id="PS51885">
    <property type="entry name" value="NEPRILYSIN"/>
    <property type="match status" value="1"/>
</dbReference>
<keyword evidence="3" id="KW-0479">Metal-binding</keyword>
<dbReference type="SUPFAM" id="SSF55486">
    <property type="entry name" value="Metalloproteases ('zincins'), catalytic domain"/>
    <property type="match status" value="1"/>
</dbReference>
<dbReference type="InterPro" id="IPR024079">
    <property type="entry name" value="MetalloPept_cat_dom_sf"/>
</dbReference>
<evidence type="ECO:0008006" key="12">
    <source>
        <dbReference type="Google" id="ProtNLM"/>
    </source>
</evidence>
<keyword evidence="4" id="KW-0378">Hydrolase</keyword>
<keyword evidence="5" id="KW-0862">Zinc</keyword>
<organism evidence="10 11">
    <name type="scientific">Thamnidium elegans</name>
    <dbReference type="NCBI Taxonomy" id="101142"/>
    <lineage>
        <taxon>Eukaryota</taxon>
        <taxon>Fungi</taxon>
        <taxon>Fungi incertae sedis</taxon>
        <taxon>Mucoromycota</taxon>
        <taxon>Mucoromycotina</taxon>
        <taxon>Mucoromycetes</taxon>
        <taxon>Mucorales</taxon>
        <taxon>Mucorineae</taxon>
        <taxon>Mucoraceae</taxon>
        <taxon>Thamnidium</taxon>
    </lineage>
</organism>
<keyword evidence="6" id="KW-0482">Metalloprotease</keyword>
<dbReference type="GO" id="GO:0046872">
    <property type="term" value="F:metal ion binding"/>
    <property type="evidence" value="ECO:0007669"/>
    <property type="project" value="UniProtKB-KW"/>
</dbReference>
<dbReference type="EMBL" id="JAEPRE010000341">
    <property type="protein sequence ID" value="KAG2228894.1"/>
    <property type="molecule type" value="Genomic_DNA"/>
</dbReference>
<dbReference type="PANTHER" id="PTHR11733">
    <property type="entry name" value="ZINC METALLOPROTEASE FAMILY M13 NEPRILYSIN-RELATED"/>
    <property type="match status" value="1"/>
</dbReference>
<dbReference type="PANTHER" id="PTHR11733:SF240">
    <property type="entry name" value="GH14155P-RELATED"/>
    <property type="match status" value="1"/>
</dbReference>
<dbReference type="Gene3D" id="1.10.1380.10">
    <property type="entry name" value="Neutral endopeptidase , domain2"/>
    <property type="match status" value="1"/>
</dbReference>
<dbReference type="Gene3D" id="3.40.390.10">
    <property type="entry name" value="Collagenase (Catalytic Domain)"/>
    <property type="match status" value="1"/>
</dbReference>
<evidence type="ECO:0000259" key="8">
    <source>
        <dbReference type="Pfam" id="PF01431"/>
    </source>
</evidence>
<gene>
    <name evidence="10" type="ORF">INT48_001896</name>
</gene>
<comment type="cofactor">
    <cofactor evidence="1">
        <name>Zn(2+)</name>
        <dbReference type="ChEBI" id="CHEBI:29105"/>
    </cofactor>
</comment>
<keyword evidence="11" id="KW-1185">Reference proteome</keyword>
<dbReference type="AlphaFoldDB" id="A0A8H7VVQ4"/>
<dbReference type="CDD" id="cd08662">
    <property type="entry name" value="M13"/>
    <property type="match status" value="1"/>
</dbReference>
<evidence type="ECO:0000256" key="1">
    <source>
        <dbReference type="ARBA" id="ARBA00001947"/>
    </source>
</evidence>
<sequence>MPPALSLLARQAAASNVCTTPLCHAIGNEFAQYVNLNVDPCSDFFEYSCGAWVTSDEIERENEATNIYALSSGDSLQNIISFLNGTFEELTEIIKTEDASVHSQDKAETDKNNFLIAKNYYDSCLNDEARLATGATPIFPIIAEIENSFFPIDMPVSPQNMAEALASSTAYGIQTIFKFLREYGPYNRDYKAAFILGLDYEVAISGNNQRSELYYRAFLTDMLSSTLGDSSQDEAYNALVKQESQISNMTLWSASKIQSAITNMIEFEKKMVEITTKFNEQIESEENTDSEASTDASTGDIDANTESSEDISLLKLNLNGLKASSKTIDWEHFFSLMVSPEYATGNSTVIFAEEHLAMIDELISSTSVHVLQEYWIIQTVGQMYSRINVPNVLEVSPPSSVETEPFFDATYVKEPSPITDQMICGEETSRTFYDIIGRFFALQTLGASKEKEEADQFVDSIHQSWLADLPNTSWLDDATKTKVIEKIQALKKKVAYSTTNIDWRDPSSIEAYYTGISINGVYLENYYSTVAWKNYKLWKALANKVDGYEWSEENYPEQVNAFYLPTTNSIEIPIGNFRKPFYSPDYPKYLNYGNLGQTVGHELVHSLDSDGRFYDAQGYQSDWFSKESSTEYDRKAQCFVEQYNNFTLGADDGIRYPVNGVAGLGENIADVGGMEIAYRAYHRYLETAGITEQTLPGFENVTPDQLFFINSVVFTCSTEKKGDVKSNLELRTHSPSYFRNIGTMQNSVEFAKAFNCPIGSPMNPEAKCSI</sequence>
<accession>A0A8H7VVQ4</accession>
<dbReference type="Pfam" id="PF05649">
    <property type="entry name" value="Peptidase_M13_N"/>
    <property type="match status" value="1"/>
</dbReference>
<reference evidence="10" key="1">
    <citation type="submission" date="2021-01" db="EMBL/GenBank/DDBJ databases">
        <title>Metabolic potential, ecology and presence of endohyphal bacteria is reflected in genomic diversity of Mucoromycotina.</title>
        <authorList>
            <person name="Muszewska A."/>
            <person name="Okrasinska A."/>
            <person name="Steczkiewicz K."/>
            <person name="Drgas O."/>
            <person name="Orlowska M."/>
            <person name="Perlinska-Lenart U."/>
            <person name="Aleksandrzak-Piekarczyk T."/>
            <person name="Szatraj K."/>
            <person name="Zielenkiewicz U."/>
            <person name="Pilsyk S."/>
            <person name="Malc E."/>
            <person name="Mieczkowski P."/>
            <person name="Kruszewska J.S."/>
            <person name="Biernat P."/>
            <person name="Pawlowska J."/>
        </authorList>
    </citation>
    <scope>NUCLEOTIDE SEQUENCE</scope>
    <source>
        <strain evidence="10">WA0000018081</strain>
    </source>
</reference>
<evidence type="ECO:0000259" key="9">
    <source>
        <dbReference type="Pfam" id="PF05649"/>
    </source>
</evidence>
<keyword evidence="2" id="KW-0645">Protease</keyword>
<dbReference type="GO" id="GO:0005886">
    <property type="term" value="C:plasma membrane"/>
    <property type="evidence" value="ECO:0007669"/>
    <property type="project" value="TreeGrafter"/>
</dbReference>
<dbReference type="GO" id="GO:0004222">
    <property type="term" value="F:metalloendopeptidase activity"/>
    <property type="evidence" value="ECO:0007669"/>
    <property type="project" value="InterPro"/>
</dbReference>
<dbReference type="InterPro" id="IPR008753">
    <property type="entry name" value="Peptidase_M13_N"/>
</dbReference>
<evidence type="ECO:0000313" key="11">
    <source>
        <dbReference type="Proteomes" id="UP000613177"/>
    </source>
</evidence>
<feature type="non-terminal residue" evidence="10">
    <location>
        <position position="1"/>
    </location>
</feature>
<evidence type="ECO:0000256" key="5">
    <source>
        <dbReference type="ARBA" id="ARBA00022833"/>
    </source>
</evidence>
<dbReference type="PRINTS" id="PR00786">
    <property type="entry name" value="NEPRILYSIN"/>
</dbReference>
<dbReference type="InterPro" id="IPR000718">
    <property type="entry name" value="Peptidase_M13"/>
</dbReference>
<evidence type="ECO:0000256" key="4">
    <source>
        <dbReference type="ARBA" id="ARBA00022801"/>
    </source>
</evidence>
<evidence type="ECO:0000256" key="3">
    <source>
        <dbReference type="ARBA" id="ARBA00022723"/>
    </source>
</evidence>
<evidence type="ECO:0000313" key="10">
    <source>
        <dbReference type="EMBL" id="KAG2228894.1"/>
    </source>
</evidence>
<comment type="caution">
    <text evidence="10">The sequence shown here is derived from an EMBL/GenBank/DDBJ whole genome shotgun (WGS) entry which is preliminary data.</text>
</comment>
<dbReference type="Proteomes" id="UP000613177">
    <property type="component" value="Unassembled WGS sequence"/>
</dbReference>
<feature type="region of interest" description="Disordered" evidence="7">
    <location>
        <begin position="282"/>
        <end position="304"/>
    </location>
</feature>
<evidence type="ECO:0000256" key="2">
    <source>
        <dbReference type="ARBA" id="ARBA00022670"/>
    </source>
</evidence>
<feature type="domain" description="Peptidase M13 C-terminal" evidence="8">
    <location>
        <begin position="560"/>
        <end position="770"/>
    </location>
</feature>
<evidence type="ECO:0000256" key="6">
    <source>
        <dbReference type="ARBA" id="ARBA00023049"/>
    </source>
</evidence>